<feature type="compositionally biased region" description="Acidic residues" evidence="1">
    <location>
        <begin position="19"/>
        <end position="39"/>
    </location>
</feature>
<sequence length="1648" mass="187001">MDHRKPLLGLKATIVSFPADEEEEDDDFGDFFESDDEDLNTPLSFSTKTSPQKNLLPPPAPNKKHEDRIKSFDDASPKITVILSSLEDYKQSPPFKGDLYFIPEHIASDELSAALNTFARTEDPNSTFEKLSNYKAVDAHENVLAQISIVKYYKKETVDFHSFHLKTLDSRISSLIYFLLSKSDDHQVSAYYCMKSLSVYLKSPSVAPIATLFPEFTLKDIVHKLCVDLVTLFPHHPLLPSVIHKFSSIDPSVPTLLDLIGSEDSDSDSDFSSSFFDEIHVKPQPSMFGVLNLFSSTISNVLENCQSSPSNILTITVNEPPATFTYNLIDGSSQLPPNLFIDWISSLTPRYLLKTTTNGFHDDDSEKSAPKTKLGSLPIISPISQNDTDLSPDLTNTAGTSSQNINPKDLIELYKSDPNINDLILKMPNLEERPDLFHLQYPLLKIINALSVSPFTRKTPYPKVLEFEFNGNTKILQGDDKSLIGIIEEIESLLPMDDLKPIPIQRLQKKRDTPSLSTQPPENMINLIYLCIIEFLINGRSPLTLGRGTRQVSLLIQHNSQWRAGVIFSLYSHFVYPPFITFLASFALALNLNDHRPSLAADILFEGIYTLLQAIPSMSKNECVRNSLLFFAELLEKLDRYYYSSLLLDAFYLTNPNDLRSSNNIATISQRNHDIVRAAYHYSKSLESFVKRSCIDETLYVAQILAQIFADYGMNNFAVNFLSHLLKSSYKLSVGKRQSPKTTIGNGTLPPVRIRSPIREFKPPPEAVNTLLTAISLSDNLIKLRYFTLANDLLTAMKNSTDNNMFLKILDYLGARLLLKHNHFDEFMSSIKDLVIKPKHSTSGARLSLYSASNFDSALAIVRLLINSCLTRRLFAPALFWSEVYINAQSKVSTKDIGIGYLQRGSALMQARYQLHASLPPFSLHVYKFTDVMDKVASYVKDRQFTNINEITAESVSSLKSAQICLEKVGSTRLATFTSLLYADILLRHFVDVLFDKDEQAEPLIINEPQLETENKGMPVNKYVTFPTVTLDSSSVIDDLSTLFRRIDQNVQRYMNPIFIIYSQVLKAKLNYFQHKESTAKTLFDYAYSNINRYFMCGGAFIPRDLNIKAYELFNEILDNMCLLLLFFDKDYINNHLIVFDWRNDVQSLLLNTLRVVPDDNKNPIEASIDIPASCLRSMASLKFPDFFKTLECLGDLDHSHSSSSVPEDTISSCLSRINSNIHLFESQKMAEDEMHDNNRSLCRQIEVLADAYRRANEAKIPIDTAYDYVNKTVPMFRSSVFVQRIFDSIYIYAPSKGTKRKVPLTPQTKSSFVVSSKKGDTTYTSTSGILPAKLLSIIGLFLMCDKKQHHDNYNPNLTVKLCKKVKEDLFGDSIDFFMDWDKIPDDHLFGENKVFGKGLKGALCSTITSTQPAIFITSGDLRALPFELMFPKVLILRCWSYSHVILKPTEELAYPKLTVCRWKGDANHLMQNAVQRSREIIRCFVEACGGCFPMQPYVNGNDRNVCFPFPLFSSNLENQHYISKYPFCDFVDVEPNNFPNISSALFIFTYSDMCEMPLMLESLVSEYPFSFYMFIPAQFVREAFVIMSSIFERHQRRRQYVSDHLSDDPSLTAHNIILNVPFDFVTCLQATLMQQLNCPIALIAPTH</sequence>
<dbReference type="OrthoDB" id="10593795at2759"/>
<feature type="compositionally biased region" description="Polar residues" evidence="1">
    <location>
        <begin position="41"/>
        <end position="50"/>
    </location>
</feature>
<proteinExistence type="predicted"/>
<protein>
    <submittedName>
        <fullName evidence="2">Uncharacterized protein</fullName>
    </submittedName>
</protein>
<evidence type="ECO:0000256" key="1">
    <source>
        <dbReference type="SAM" id="MobiDB-lite"/>
    </source>
</evidence>
<keyword evidence="3" id="KW-1185">Reference proteome</keyword>
<dbReference type="VEuPathDB" id="TrichDB:TRFO_19145"/>
<evidence type="ECO:0000313" key="2">
    <source>
        <dbReference type="EMBL" id="OHT11413.1"/>
    </source>
</evidence>
<name>A0A1J4KPQ9_9EUKA</name>
<reference evidence="2" key="1">
    <citation type="submission" date="2016-10" db="EMBL/GenBank/DDBJ databases">
        <authorList>
            <person name="Benchimol M."/>
            <person name="Almeida L.G."/>
            <person name="Vasconcelos A.T."/>
            <person name="Perreira-Neves A."/>
            <person name="Rosa I.A."/>
            <person name="Tasca T."/>
            <person name="Bogo M.R."/>
            <person name="de Souza W."/>
        </authorList>
    </citation>
    <scope>NUCLEOTIDE SEQUENCE [LARGE SCALE GENOMIC DNA]</scope>
    <source>
        <strain evidence="2">K</strain>
    </source>
</reference>
<dbReference type="RefSeq" id="XP_068364549.1">
    <property type="nucleotide sequence ID" value="XM_068500612.1"/>
</dbReference>
<organism evidence="2 3">
    <name type="scientific">Tritrichomonas foetus</name>
    <dbReference type="NCBI Taxonomy" id="1144522"/>
    <lineage>
        <taxon>Eukaryota</taxon>
        <taxon>Metamonada</taxon>
        <taxon>Parabasalia</taxon>
        <taxon>Tritrichomonadida</taxon>
        <taxon>Tritrichomonadidae</taxon>
        <taxon>Tritrichomonas</taxon>
    </lineage>
</organism>
<feature type="region of interest" description="Disordered" evidence="1">
    <location>
        <begin position="16"/>
        <end position="70"/>
    </location>
</feature>
<accession>A0A1J4KPQ9</accession>
<comment type="caution">
    <text evidence="2">The sequence shown here is derived from an EMBL/GenBank/DDBJ whole genome shotgun (WGS) entry which is preliminary data.</text>
</comment>
<dbReference type="EMBL" id="MLAK01000588">
    <property type="protein sequence ID" value="OHT11413.1"/>
    <property type="molecule type" value="Genomic_DNA"/>
</dbReference>
<dbReference type="GeneID" id="94835316"/>
<dbReference type="Proteomes" id="UP000179807">
    <property type="component" value="Unassembled WGS sequence"/>
</dbReference>
<evidence type="ECO:0000313" key="3">
    <source>
        <dbReference type="Proteomes" id="UP000179807"/>
    </source>
</evidence>
<gene>
    <name evidence="2" type="ORF">TRFO_19145</name>
</gene>